<evidence type="ECO:0000313" key="2">
    <source>
        <dbReference type="Proteomes" id="UP001597045"/>
    </source>
</evidence>
<keyword evidence="2" id="KW-1185">Reference proteome</keyword>
<dbReference type="Proteomes" id="UP001597045">
    <property type="component" value="Unassembled WGS sequence"/>
</dbReference>
<comment type="caution">
    <text evidence="1">The sequence shown here is derived from an EMBL/GenBank/DDBJ whole genome shotgun (WGS) entry which is preliminary data.</text>
</comment>
<proteinExistence type="predicted"/>
<protein>
    <recommendedName>
        <fullName evidence="3">Secreted protein</fullName>
    </recommendedName>
</protein>
<name>A0ABW3MIF9_9PSEU</name>
<dbReference type="EMBL" id="JBHTIS010002143">
    <property type="protein sequence ID" value="MFD1049379.1"/>
    <property type="molecule type" value="Genomic_DNA"/>
</dbReference>
<organism evidence="1 2">
    <name type="scientific">Kibdelosporangium lantanae</name>
    <dbReference type="NCBI Taxonomy" id="1497396"/>
    <lineage>
        <taxon>Bacteria</taxon>
        <taxon>Bacillati</taxon>
        <taxon>Actinomycetota</taxon>
        <taxon>Actinomycetes</taxon>
        <taxon>Pseudonocardiales</taxon>
        <taxon>Pseudonocardiaceae</taxon>
        <taxon>Kibdelosporangium</taxon>
    </lineage>
</organism>
<reference evidence="2" key="1">
    <citation type="journal article" date="2019" name="Int. J. Syst. Evol. Microbiol.">
        <title>The Global Catalogue of Microorganisms (GCM) 10K type strain sequencing project: providing services to taxonomists for standard genome sequencing and annotation.</title>
        <authorList>
            <consortium name="The Broad Institute Genomics Platform"/>
            <consortium name="The Broad Institute Genome Sequencing Center for Infectious Disease"/>
            <person name="Wu L."/>
            <person name="Ma J."/>
        </authorList>
    </citation>
    <scope>NUCLEOTIDE SEQUENCE [LARGE SCALE GENOMIC DNA]</scope>
    <source>
        <strain evidence="2">JCM 31486</strain>
    </source>
</reference>
<gene>
    <name evidence="1" type="ORF">ACFQ1S_29500</name>
</gene>
<evidence type="ECO:0008006" key="3">
    <source>
        <dbReference type="Google" id="ProtNLM"/>
    </source>
</evidence>
<accession>A0ABW3MIF9</accession>
<dbReference type="PROSITE" id="PS51257">
    <property type="entry name" value="PROKAR_LIPOPROTEIN"/>
    <property type="match status" value="1"/>
</dbReference>
<evidence type="ECO:0000313" key="1">
    <source>
        <dbReference type="EMBL" id="MFD1049379.1"/>
    </source>
</evidence>
<sequence>MPKSVSDSFIPHTSVISCITLALPVASPTLLSDQFFFSTFHEALRLLSLVVVLTSPVALPVESTVAATSCAPTNGNVHR</sequence>